<name>F5Z7W7_ALTNA</name>
<proteinExistence type="predicted"/>
<evidence type="ECO:0000313" key="2">
    <source>
        <dbReference type="EMBL" id="AEF03160.1"/>
    </source>
</evidence>
<dbReference type="HOGENOM" id="CLU_079914_0_0_6"/>
<evidence type="ECO:0000313" key="3">
    <source>
        <dbReference type="Proteomes" id="UP000000683"/>
    </source>
</evidence>
<gene>
    <name evidence="2" type="ordered locus">ambt_08160</name>
</gene>
<dbReference type="Proteomes" id="UP000000683">
    <property type="component" value="Chromosome"/>
</dbReference>
<dbReference type="GO" id="GO:0006260">
    <property type="term" value="P:DNA replication"/>
    <property type="evidence" value="ECO:0007669"/>
    <property type="project" value="InterPro"/>
</dbReference>
<keyword evidence="3" id="KW-1185">Reference proteome</keyword>
<dbReference type="KEGG" id="alt:ambt_08160"/>
<dbReference type="EMBL" id="CP002339">
    <property type="protein sequence ID" value="AEF03160.1"/>
    <property type="molecule type" value="Genomic_DNA"/>
</dbReference>
<dbReference type="OrthoDB" id="8479364at2"/>
<dbReference type="AlphaFoldDB" id="F5Z7W7"/>
<feature type="domain" description="Replication-associated protein G2P N-terminal" evidence="1">
    <location>
        <begin position="1"/>
        <end position="229"/>
    </location>
</feature>
<evidence type="ECO:0000259" key="1">
    <source>
        <dbReference type="Pfam" id="PF05144"/>
    </source>
</evidence>
<dbReference type="InterPro" id="IPR006516">
    <property type="entry name" value="G2P"/>
</dbReference>
<dbReference type="InterPro" id="IPR022686">
    <property type="entry name" value="G2P_N"/>
</dbReference>
<protein>
    <recommendedName>
        <fullName evidence="1">Replication-associated protein G2P N-terminal domain-containing protein</fullName>
    </recommendedName>
</protein>
<accession>F5Z7W7</accession>
<dbReference type="Pfam" id="PF05144">
    <property type="entry name" value="Phage_CRI"/>
    <property type="match status" value="1"/>
</dbReference>
<organism evidence="2 3">
    <name type="scientific">Alteromonas naphthalenivorans</name>
    <dbReference type="NCBI Taxonomy" id="715451"/>
    <lineage>
        <taxon>Bacteria</taxon>
        <taxon>Pseudomonadati</taxon>
        <taxon>Pseudomonadota</taxon>
        <taxon>Gammaproteobacteria</taxon>
        <taxon>Alteromonadales</taxon>
        <taxon>Alteromonadaceae</taxon>
        <taxon>Alteromonas/Salinimonas group</taxon>
        <taxon>Alteromonas</taxon>
    </lineage>
</organism>
<dbReference type="NCBIfam" id="TIGR01629">
    <property type="entry name" value="rep_II_X"/>
    <property type="match status" value="1"/>
</dbReference>
<dbReference type="eggNOG" id="ENOG502ZCEX">
    <property type="taxonomic scope" value="Bacteria"/>
</dbReference>
<reference evidence="2 3" key="1">
    <citation type="journal article" date="2011" name="J. Bacteriol.">
        <title>Complete genome sequence of the polycyclic aromatic hydrocarbon-degrading bacterium Alteromonas sp. strain SN2.</title>
        <authorList>
            <person name="Jin H.M."/>
            <person name="Jeong H."/>
            <person name="Moon E.J."/>
            <person name="Math R.K."/>
            <person name="Lee K."/>
            <person name="Kim H.J."/>
            <person name="Jeon C.O."/>
            <person name="Oh T.K."/>
            <person name="Kim J.F."/>
        </authorList>
    </citation>
    <scope>NUCLEOTIDE SEQUENCE [LARGE SCALE GENOMIC DNA]</scope>
    <source>
        <strain evidence="3">JCM 17741 / KACC 18427 / KCTC 11700BP / SN2</strain>
    </source>
</reference>
<sequence length="268" mass="30561">MIDWVRASLPIVHAPLNAGEVFSMDEHGEIEWRSPKRNHAVGSYDKRISIKSEGADGQGNATHLWVSGNPSKFLQGHNHNVFGSDDLLTLVYDTFNIIADQFKLQPTLPERVAIRSGNYNLGMTDINYSFNLPSRSDVLAFIRAMEFKAKTRHGRPTTKGGTLYFGKTSERWAIKLYCKAEEIRTKTGQLPEQLTNIGIENWAENKLRIELRLHRKELEKLDITQAKDLTPNRVRQLFNLYLGKIEMTDQIRLTDEITAKLPNKLIAT</sequence>